<keyword evidence="2" id="KW-1185">Reference proteome</keyword>
<sequence length="82" mass="8932">MIKMRVDYLGYVIYVDAVLGVDKKFCAGAQVAGPTGFIGFTDLGIFATDTEAIECTTRWVKKWIDSGVADKALAEAFSKLSF</sequence>
<reference evidence="1 2" key="1">
    <citation type="submission" date="2019-09" db="EMBL/GenBank/DDBJ databases">
        <title>Taxonomy of Antarctic Massilia spp.: description of Massilia rubra sp. nov., Massilia aquatica sp. nov., Massilia mucilaginosa sp. nov., Massilia frigida sp. nov. isolated from streams, lakes and regoliths.</title>
        <authorList>
            <person name="Holochova P."/>
            <person name="Sedlacek I."/>
            <person name="Kralova S."/>
            <person name="Maslanova I."/>
            <person name="Busse H.-J."/>
            <person name="Stankova E."/>
            <person name="Vrbovska V."/>
            <person name="Kovarovic V."/>
            <person name="Bartak M."/>
            <person name="Svec P."/>
            <person name="Pantucek R."/>
        </authorList>
    </citation>
    <scope>NUCLEOTIDE SEQUENCE [LARGE SCALE GENOMIC DNA]</scope>
    <source>
        <strain evidence="1 2">CCM 8693</strain>
    </source>
</reference>
<proteinExistence type="predicted"/>
<organism evidence="1 2">
    <name type="scientific">Massilia aquatica</name>
    <dbReference type="NCBI Taxonomy" id="2609000"/>
    <lineage>
        <taxon>Bacteria</taxon>
        <taxon>Pseudomonadati</taxon>
        <taxon>Pseudomonadota</taxon>
        <taxon>Betaproteobacteria</taxon>
        <taxon>Burkholderiales</taxon>
        <taxon>Oxalobacteraceae</taxon>
        <taxon>Telluria group</taxon>
        <taxon>Massilia</taxon>
    </lineage>
</organism>
<protein>
    <submittedName>
        <fullName evidence="1">Uncharacterized protein</fullName>
    </submittedName>
</protein>
<dbReference type="RefSeq" id="WP_167075975.1">
    <property type="nucleotide sequence ID" value="NZ_VVIW01000003.1"/>
</dbReference>
<dbReference type="EMBL" id="VVIW01000003">
    <property type="protein sequence ID" value="NHZ40129.1"/>
    <property type="molecule type" value="Genomic_DNA"/>
</dbReference>
<evidence type="ECO:0000313" key="2">
    <source>
        <dbReference type="Proteomes" id="UP000819052"/>
    </source>
</evidence>
<comment type="caution">
    <text evidence="1">The sequence shown here is derived from an EMBL/GenBank/DDBJ whole genome shotgun (WGS) entry which is preliminary data.</text>
</comment>
<gene>
    <name evidence="1" type="ORF">F1609_08140</name>
</gene>
<name>A0ABX0M947_9BURK</name>
<evidence type="ECO:0000313" key="1">
    <source>
        <dbReference type="EMBL" id="NHZ40129.1"/>
    </source>
</evidence>
<accession>A0ABX0M947</accession>
<dbReference type="Proteomes" id="UP000819052">
    <property type="component" value="Unassembled WGS sequence"/>
</dbReference>